<comment type="similarity">
    <text evidence="1 4">Belongs to the glycosyl hydrolase 28 family.</text>
</comment>
<dbReference type="SMART" id="SM00710">
    <property type="entry name" value="PbH1"/>
    <property type="match status" value="5"/>
</dbReference>
<sequence>MPSCPEKREGAFAMTYKKRIAALATAAWACYGVSAHDASGQDAYSWSNLPKIQQPVFRKDTVRITAFGALPDGHTLNTKAINQAIESCSKKGGGVVLVPAGLWITGPVVLKSNVNLHLQEGSLLLFTTDKSQYAITEGFYEGKAAARNESPISGKNLENVAITGKGIVDGNGDVWRAVNKNQLTEPQWKEKIESGGVLKDDGKVWYPSEQFKKASVENKSMLLTGGKKPADFADIKDFLRPNLVVFNNCKKVLLEGVTFQNSAAWCLHPLMVQDLTIRNVRVKNPEYAHNGDGMDIESCKNFLIEGCVLDVGDDAICIKSGKDEEGRKRGIPTENGIIRNNIVYQGHGGFVVGSEMSGGARNIFVEQCTFMGTDKGLRFKSVRGRGGVVEKIYARNINMKDIKQEAIFFDLYYFVKFATDGERDMRPVVNEGTPVFKDMIFENIVCNGATKGVFVRGLPEMPVRNIRMENMVLSAETGVELTDADKISFKNVKLITKHSKPVILADNATNISIDGLQYNDHAETLISVTGERSQNISIAHTDASKAKKIKEFSKGAQDKSLVIHEGK</sequence>
<dbReference type="InterPro" id="IPR012334">
    <property type="entry name" value="Pectin_lyas_fold"/>
</dbReference>
<dbReference type="EMBL" id="PYAS01000001">
    <property type="protein sequence ID" value="PSL34149.1"/>
    <property type="molecule type" value="Genomic_DNA"/>
</dbReference>
<dbReference type="Pfam" id="PF00295">
    <property type="entry name" value="Glyco_hydro_28"/>
    <property type="match status" value="1"/>
</dbReference>
<evidence type="ECO:0000256" key="2">
    <source>
        <dbReference type="ARBA" id="ARBA00022801"/>
    </source>
</evidence>
<evidence type="ECO:0000313" key="6">
    <source>
        <dbReference type="Proteomes" id="UP000241964"/>
    </source>
</evidence>
<dbReference type="SUPFAM" id="SSF51126">
    <property type="entry name" value="Pectin lyase-like"/>
    <property type="match status" value="1"/>
</dbReference>
<evidence type="ECO:0000256" key="3">
    <source>
        <dbReference type="ARBA" id="ARBA00023295"/>
    </source>
</evidence>
<keyword evidence="6" id="KW-1185">Reference proteome</keyword>
<dbReference type="Gene3D" id="2.160.20.10">
    <property type="entry name" value="Single-stranded right-handed beta-helix, Pectin lyase-like"/>
    <property type="match status" value="1"/>
</dbReference>
<dbReference type="Proteomes" id="UP000241964">
    <property type="component" value="Unassembled WGS sequence"/>
</dbReference>
<dbReference type="GO" id="GO:0016829">
    <property type="term" value="F:lyase activity"/>
    <property type="evidence" value="ECO:0007669"/>
    <property type="project" value="UniProtKB-KW"/>
</dbReference>
<proteinExistence type="inferred from homology"/>
<evidence type="ECO:0000256" key="1">
    <source>
        <dbReference type="ARBA" id="ARBA00008834"/>
    </source>
</evidence>
<dbReference type="InterPro" id="IPR051801">
    <property type="entry name" value="GH28_Enzymes"/>
</dbReference>
<name>A0A2P8GJK7_9BACT</name>
<dbReference type="InterPro" id="IPR006626">
    <property type="entry name" value="PbH1"/>
</dbReference>
<comment type="caution">
    <text evidence="5">The sequence shown here is derived from an EMBL/GenBank/DDBJ whole genome shotgun (WGS) entry which is preliminary data.</text>
</comment>
<dbReference type="RefSeq" id="WP_229210779.1">
    <property type="nucleotide sequence ID" value="NZ_PYAS01000001.1"/>
</dbReference>
<keyword evidence="3 4" id="KW-0326">Glycosidase</keyword>
<keyword evidence="2 4" id="KW-0378">Hydrolase</keyword>
<accession>A0A2P8GJK7</accession>
<dbReference type="InterPro" id="IPR011050">
    <property type="entry name" value="Pectin_lyase_fold/virulence"/>
</dbReference>
<evidence type="ECO:0000313" key="5">
    <source>
        <dbReference type="EMBL" id="PSL34149.1"/>
    </source>
</evidence>
<dbReference type="InterPro" id="IPR000743">
    <property type="entry name" value="Glyco_hydro_28"/>
</dbReference>
<keyword evidence="5" id="KW-0456">Lyase</keyword>
<evidence type="ECO:0000256" key="4">
    <source>
        <dbReference type="RuleBase" id="RU361169"/>
    </source>
</evidence>
<dbReference type="GO" id="GO:0005975">
    <property type="term" value="P:carbohydrate metabolic process"/>
    <property type="evidence" value="ECO:0007669"/>
    <property type="project" value="InterPro"/>
</dbReference>
<dbReference type="GO" id="GO:0004650">
    <property type="term" value="F:polygalacturonase activity"/>
    <property type="evidence" value="ECO:0007669"/>
    <property type="project" value="InterPro"/>
</dbReference>
<dbReference type="PANTHER" id="PTHR31339:SF9">
    <property type="entry name" value="PLASMIN AND FIBRONECTIN-BINDING PROTEIN A"/>
    <property type="match status" value="1"/>
</dbReference>
<dbReference type="AlphaFoldDB" id="A0A2P8GJK7"/>
<organism evidence="5 6">
    <name type="scientific">Dyadobacter jiangsuensis</name>
    <dbReference type="NCBI Taxonomy" id="1591085"/>
    <lineage>
        <taxon>Bacteria</taxon>
        <taxon>Pseudomonadati</taxon>
        <taxon>Bacteroidota</taxon>
        <taxon>Cytophagia</taxon>
        <taxon>Cytophagales</taxon>
        <taxon>Spirosomataceae</taxon>
        <taxon>Dyadobacter</taxon>
    </lineage>
</organism>
<dbReference type="PROSITE" id="PS00502">
    <property type="entry name" value="POLYGALACTURONASE"/>
    <property type="match status" value="1"/>
</dbReference>
<gene>
    <name evidence="5" type="ORF">CLV60_101518</name>
</gene>
<protein>
    <submittedName>
        <fullName evidence="5">Pectate lyase-like protein</fullName>
    </submittedName>
</protein>
<reference evidence="5 6" key="1">
    <citation type="submission" date="2018-03" db="EMBL/GenBank/DDBJ databases">
        <title>Genomic Encyclopedia of Archaeal and Bacterial Type Strains, Phase II (KMG-II): from individual species to whole genera.</title>
        <authorList>
            <person name="Goeker M."/>
        </authorList>
    </citation>
    <scope>NUCLEOTIDE SEQUENCE [LARGE SCALE GENOMIC DNA]</scope>
    <source>
        <strain evidence="5 6">DSM 29057</strain>
    </source>
</reference>
<dbReference type="PANTHER" id="PTHR31339">
    <property type="entry name" value="PECTIN LYASE-RELATED"/>
    <property type="match status" value="1"/>
</dbReference>